<accession>A0A6L2N1C7</accession>
<evidence type="ECO:0000313" key="2">
    <source>
        <dbReference type="EMBL" id="GEU79980.1"/>
    </source>
</evidence>
<dbReference type="EMBL" id="BKCJ010007987">
    <property type="protein sequence ID" value="GEU79980.1"/>
    <property type="molecule type" value="Genomic_DNA"/>
</dbReference>
<dbReference type="AlphaFoldDB" id="A0A6L2N1C7"/>
<name>A0A6L2N1C7_TANCI</name>
<comment type="caution">
    <text evidence="2">The sequence shown here is derived from an EMBL/GenBank/DDBJ whole genome shotgun (WGS) entry which is preliminary data.</text>
</comment>
<sequence length="311" mass="35062">MNPVAAQQVALDNAFVAPEKRVKIKKCNARTEFSKQQRETTYQVTLDALKVSPCYPAFLITAEVPEICPQLPNQDFVEPPSKEDMVPFIKELGYTSKCDICYQISIQIICTSPGEHFTAIINKCISGKSTNNKEISSARKENIPYPRFTKVIISHFISKDKTISMRNMINLHTVRDDSLLGTLKFVSKTQDYQKYGALIPEEMINQAIKDSKEYKTYLAYATGAAIPKKEKKFKKIASPSKKLTTVLEEELAQKPKRTKKPKPAKQAKTTKKTACAKKSSTIQIVVLSSETLLVCPCRRRKHKLKIIEAKA</sequence>
<protein>
    <submittedName>
        <fullName evidence="2">Uncharacterized protein</fullName>
    </submittedName>
</protein>
<reference evidence="2" key="1">
    <citation type="journal article" date="2019" name="Sci. Rep.">
        <title>Draft genome of Tanacetum cinerariifolium, the natural source of mosquito coil.</title>
        <authorList>
            <person name="Yamashiro T."/>
            <person name="Shiraishi A."/>
            <person name="Satake H."/>
            <person name="Nakayama K."/>
        </authorList>
    </citation>
    <scope>NUCLEOTIDE SEQUENCE</scope>
</reference>
<proteinExistence type="predicted"/>
<evidence type="ECO:0000256" key="1">
    <source>
        <dbReference type="SAM" id="MobiDB-lite"/>
    </source>
</evidence>
<feature type="region of interest" description="Disordered" evidence="1">
    <location>
        <begin position="250"/>
        <end position="272"/>
    </location>
</feature>
<organism evidence="2">
    <name type="scientific">Tanacetum cinerariifolium</name>
    <name type="common">Dalmatian daisy</name>
    <name type="synonym">Chrysanthemum cinerariifolium</name>
    <dbReference type="NCBI Taxonomy" id="118510"/>
    <lineage>
        <taxon>Eukaryota</taxon>
        <taxon>Viridiplantae</taxon>
        <taxon>Streptophyta</taxon>
        <taxon>Embryophyta</taxon>
        <taxon>Tracheophyta</taxon>
        <taxon>Spermatophyta</taxon>
        <taxon>Magnoliopsida</taxon>
        <taxon>eudicotyledons</taxon>
        <taxon>Gunneridae</taxon>
        <taxon>Pentapetalae</taxon>
        <taxon>asterids</taxon>
        <taxon>campanulids</taxon>
        <taxon>Asterales</taxon>
        <taxon>Asteraceae</taxon>
        <taxon>Asteroideae</taxon>
        <taxon>Anthemideae</taxon>
        <taxon>Anthemidinae</taxon>
        <taxon>Tanacetum</taxon>
    </lineage>
</organism>
<gene>
    <name evidence="2" type="ORF">Tci_051958</name>
</gene>
<feature type="compositionally biased region" description="Basic residues" evidence="1">
    <location>
        <begin position="254"/>
        <end position="272"/>
    </location>
</feature>